<feature type="domain" description="Secretion system C-terminal sorting" evidence="1">
    <location>
        <begin position="55"/>
        <end position="117"/>
    </location>
</feature>
<dbReference type="NCBIfam" id="TIGR04183">
    <property type="entry name" value="Por_Secre_tail"/>
    <property type="match status" value="1"/>
</dbReference>
<accession>X1PBS4</accession>
<name>X1PBS4_9ZZZZ</name>
<sequence>MYYTNPYASLSVTIGEPVTETISDSSVILTQGFQQSSYVITVIEEILSDNFQVNVYPNPATDYINIDFNIKDNSDILIQLSGVSGRILLKENVNSESFSKKLNLNIYATGTYFIRLTS</sequence>
<reference evidence="2" key="1">
    <citation type="journal article" date="2014" name="Front. Microbiol.">
        <title>High frequency of phylogenetically diverse reductive dehalogenase-homologous genes in deep subseafloor sedimentary metagenomes.</title>
        <authorList>
            <person name="Kawai M."/>
            <person name="Futagami T."/>
            <person name="Toyoda A."/>
            <person name="Takaki Y."/>
            <person name="Nishi S."/>
            <person name="Hori S."/>
            <person name="Arai W."/>
            <person name="Tsubouchi T."/>
            <person name="Morono Y."/>
            <person name="Uchiyama I."/>
            <person name="Ito T."/>
            <person name="Fujiyama A."/>
            <person name="Inagaki F."/>
            <person name="Takami H."/>
        </authorList>
    </citation>
    <scope>NUCLEOTIDE SEQUENCE</scope>
    <source>
        <strain evidence="2">Expedition CK06-06</strain>
    </source>
</reference>
<feature type="non-terminal residue" evidence="2">
    <location>
        <position position="118"/>
    </location>
</feature>
<evidence type="ECO:0000313" key="2">
    <source>
        <dbReference type="EMBL" id="GAI36450.1"/>
    </source>
</evidence>
<proteinExistence type="predicted"/>
<protein>
    <recommendedName>
        <fullName evidence="1">Secretion system C-terminal sorting domain-containing protein</fullName>
    </recommendedName>
</protein>
<dbReference type="Pfam" id="PF18962">
    <property type="entry name" value="Por_Secre_tail"/>
    <property type="match status" value="1"/>
</dbReference>
<dbReference type="AlphaFoldDB" id="X1PBS4"/>
<evidence type="ECO:0000259" key="1">
    <source>
        <dbReference type="Pfam" id="PF18962"/>
    </source>
</evidence>
<comment type="caution">
    <text evidence="2">The sequence shown here is derived from an EMBL/GenBank/DDBJ whole genome shotgun (WGS) entry which is preliminary data.</text>
</comment>
<organism evidence="2">
    <name type="scientific">marine sediment metagenome</name>
    <dbReference type="NCBI Taxonomy" id="412755"/>
    <lineage>
        <taxon>unclassified sequences</taxon>
        <taxon>metagenomes</taxon>
        <taxon>ecological metagenomes</taxon>
    </lineage>
</organism>
<gene>
    <name evidence="2" type="ORF">S06H3_47734</name>
</gene>
<dbReference type="EMBL" id="BARV01030006">
    <property type="protein sequence ID" value="GAI36450.1"/>
    <property type="molecule type" value="Genomic_DNA"/>
</dbReference>
<dbReference type="InterPro" id="IPR026444">
    <property type="entry name" value="Secre_tail"/>
</dbReference>